<feature type="region of interest" description="Disordered" evidence="2">
    <location>
        <begin position="525"/>
        <end position="559"/>
    </location>
</feature>
<dbReference type="Proteomes" id="UP000003163">
    <property type="component" value="Unassembled WGS sequence"/>
</dbReference>
<proteinExistence type="predicted"/>
<gene>
    <name evidence="3" type="ORF">EDEG_01452</name>
</gene>
<dbReference type="AlphaFoldDB" id="J9DP06"/>
<evidence type="ECO:0000313" key="4">
    <source>
        <dbReference type="Proteomes" id="UP000003163"/>
    </source>
</evidence>
<evidence type="ECO:0000256" key="2">
    <source>
        <dbReference type="SAM" id="MobiDB-lite"/>
    </source>
</evidence>
<evidence type="ECO:0000256" key="1">
    <source>
        <dbReference type="SAM" id="Coils"/>
    </source>
</evidence>
<dbReference type="InParanoid" id="J9DP06"/>
<feature type="compositionally biased region" description="Polar residues" evidence="2">
    <location>
        <begin position="525"/>
        <end position="540"/>
    </location>
</feature>
<evidence type="ECO:0000313" key="3">
    <source>
        <dbReference type="EMBL" id="EJW04280.1"/>
    </source>
</evidence>
<feature type="region of interest" description="Disordered" evidence="2">
    <location>
        <begin position="140"/>
        <end position="175"/>
    </location>
</feature>
<accession>J9DP06</accession>
<keyword evidence="4" id="KW-1185">Reference proteome</keyword>
<name>J9DP06_EDHAE</name>
<sequence>MGQNQETHCEQTTFGVKFENDVMHLLTPTKETHAWTIMNEIEDLESVNRNLKMLSAKLKKASSRMGTSKIGTPTNLYNFDFTETVSNTDFDIHRKGNVYEVRNVGPLSLPESCSDDDKDFLVRGEKEDFCDITSSRNSRKKMAKKSLKDESKNALREKENGLGDLSPQYSNENNPETMKIKSDVFLKENVCEKNNLLQAKIKKDANGNVCEEKMAELMIDLYSPVNSSVGKANLSAKKDSETVMFNKSCKTEQNVVNGENSESTEVDDLFEQFRSSSKQLQKKEPSVYTQKSENSDTMAPSNLNIPGFENDFLQKKVETKKSELSQIKKTIDINNSEKIIEKGYRDRMKVGKYKIASDGAVCEKKEGQFSADIQTKSESRKGSLDDKILEKIQYKSFIFMKKGYKRSLSDTSTVERAVRVFLNESRVSNKVLQKIYIKESENAREFRRTFYKKTFDESEMLLDKQNRHFINSIDSHIDNFSKTCKNKIENRGSQKNKSPYAYSKLIPVDEISFRTGLFPQLNNNSRNINKNDYNTSSTCRVSPLKNIENSNKSNSNTGRSKEIINFDATAKKFKFVDETENTHRFSAKILIDDEIAPNQKLNETSSKNSRNASEQKAATKESALEKQIKERKLREKRKTDEKERKRLEDLAKSKELFYSTIASYSPKSDKIVSEASFNSNSQLNSHNKRDSSANDSKKGRGKGKSKALSNVNDKLDDEILKDFFFAPEEIADILQQMKKEKNKFIIF</sequence>
<keyword evidence="1" id="KW-0175">Coiled coil</keyword>
<dbReference type="EMBL" id="AFBI03000021">
    <property type="protein sequence ID" value="EJW04280.1"/>
    <property type="molecule type" value="Genomic_DNA"/>
</dbReference>
<feature type="compositionally biased region" description="Polar residues" evidence="2">
    <location>
        <begin position="287"/>
        <end position="303"/>
    </location>
</feature>
<feature type="compositionally biased region" description="Basic and acidic residues" evidence="2">
    <location>
        <begin position="687"/>
        <end position="698"/>
    </location>
</feature>
<organism evidence="3 4">
    <name type="scientific">Edhazardia aedis (strain USNM 41457)</name>
    <name type="common">Microsporidian parasite</name>
    <dbReference type="NCBI Taxonomy" id="1003232"/>
    <lineage>
        <taxon>Eukaryota</taxon>
        <taxon>Fungi</taxon>
        <taxon>Fungi incertae sedis</taxon>
        <taxon>Microsporidia</taxon>
        <taxon>Edhazardia</taxon>
    </lineage>
</organism>
<feature type="compositionally biased region" description="Basic and acidic residues" evidence="2">
    <location>
        <begin position="146"/>
        <end position="161"/>
    </location>
</feature>
<feature type="region of interest" description="Disordered" evidence="2">
    <location>
        <begin position="678"/>
        <end position="709"/>
    </location>
</feature>
<feature type="compositionally biased region" description="Polar residues" evidence="2">
    <location>
        <begin position="600"/>
        <end position="616"/>
    </location>
</feature>
<reference evidence="4" key="2">
    <citation type="submission" date="2015-07" db="EMBL/GenBank/DDBJ databases">
        <title>Contrasting host-pathogen interactions and genome evolution in two generalist and specialist microsporidian pathogens of mosquitoes.</title>
        <authorList>
            <consortium name="The Broad Institute Genomics Platform"/>
            <consortium name="The Broad Institute Genome Sequencing Center for Infectious Disease"/>
            <person name="Cuomo C.A."/>
            <person name="Sanscrainte N.D."/>
            <person name="Goldberg J.M."/>
            <person name="Heiman D."/>
            <person name="Young S."/>
            <person name="Zeng Q."/>
            <person name="Becnel J.J."/>
            <person name="Birren B.W."/>
        </authorList>
    </citation>
    <scope>NUCLEOTIDE SEQUENCE [LARGE SCALE GENOMIC DNA]</scope>
    <source>
        <strain evidence="4">USNM 41457</strain>
    </source>
</reference>
<comment type="caution">
    <text evidence="3">The sequence shown here is derived from an EMBL/GenBank/DDBJ whole genome shotgun (WGS) entry which is preliminary data.</text>
</comment>
<feature type="region of interest" description="Disordered" evidence="2">
    <location>
        <begin position="600"/>
        <end position="644"/>
    </location>
</feature>
<dbReference type="HOGENOM" id="CLU_372149_0_0_1"/>
<feature type="compositionally biased region" description="Basic and acidic residues" evidence="2">
    <location>
        <begin position="617"/>
        <end position="644"/>
    </location>
</feature>
<feature type="region of interest" description="Disordered" evidence="2">
    <location>
        <begin position="274"/>
        <end position="303"/>
    </location>
</feature>
<feature type="coiled-coil region" evidence="1">
    <location>
        <begin position="37"/>
        <end position="64"/>
    </location>
</feature>
<reference evidence="3 4" key="1">
    <citation type="submission" date="2011-08" db="EMBL/GenBank/DDBJ databases">
        <authorList>
            <person name="Liu Z.J."/>
            <person name="Shi F.L."/>
            <person name="Lu J.Q."/>
            <person name="Li M."/>
            <person name="Wang Z.L."/>
        </authorList>
    </citation>
    <scope>NUCLEOTIDE SEQUENCE [LARGE SCALE GENOMIC DNA]</scope>
    <source>
        <strain evidence="3 4">USNM 41457</strain>
    </source>
</reference>
<dbReference type="VEuPathDB" id="MicrosporidiaDB:EDEG_01452"/>
<protein>
    <submittedName>
        <fullName evidence="3">Uncharacterized protein</fullName>
    </submittedName>
</protein>